<accession>A0A3B1AIY1</accession>
<organism evidence="1">
    <name type="scientific">hydrothermal vent metagenome</name>
    <dbReference type="NCBI Taxonomy" id="652676"/>
    <lineage>
        <taxon>unclassified sequences</taxon>
        <taxon>metagenomes</taxon>
        <taxon>ecological metagenomes</taxon>
    </lineage>
</organism>
<sequence length="114" mass="12500">MKFYLVPIGEQFSFQGLAYTKSGPLTASAELDGKSKMIPRSANVQLLNSAKLAVPEAVKENLMSVNDILVMVNDYHSESLADIQSAVNEKTYEGIKQKINMAYDDLVSKIKLSG</sequence>
<proteinExistence type="predicted"/>
<name>A0A3B1AIY1_9ZZZZ</name>
<evidence type="ECO:0000313" key="1">
    <source>
        <dbReference type="EMBL" id="VAW93824.1"/>
    </source>
</evidence>
<protein>
    <submittedName>
        <fullName evidence="1">Uncharacterized protein</fullName>
    </submittedName>
</protein>
<reference evidence="1" key="1">
    <citation type="submission" date="2018-06" db="EMBL/GenBank/DDBJ databases">
        <authorList>
            <person name="Zhirakovskaya E."/>
        </authorList>
    </citation>
    <scope>NUCLEOTIDE SEQUENCE</scope>
</reference>
<dbReference type="EMBL" id="UOFT01000034">
    <property type="protein sequence ID" value="VAW93824.1"/>
    <property type="molecule type" value="Genomic_DNA"/>
</dbReference>
<dbReference type="AlphaFoldDB" id="A0A3B1AIY1"/>
<gene>
    <name evidence="1" type="ORF">MNBD_GAMMA23-748</name>
</gene>